<dbReference type="InterPro" id="IPR001610">
    <property type="entry name" value="PAC"/>
</dbReference>
<evidence type="ECO:0000256" key="7">
    <source>
        <dbReference type="PROSITE-ProRule" id="PRU00169"/>
    </source>
</evidence>
<dbReference type="Gene3D" id="3.30.565.10">
    <property type="entry name" value="Histidine kinase-like ATPase, C-terminal domain"/>
    <property type="match status" value="1"/>
</dbReference>
<dbReference type="InterPro" id="IPR000014">
    <property type="entry name" value="PAS"/>
</dbReference>
<dbReference type="RefSeq" id="WP_168988147.1">
    <property type="nucleotide sequence ID" value="NZ_CAWPHM010000280.1"/>
</dbReference>
<dbReference type="PANTHER" id="PTHR43047:SF72">
    <property type="entry name" value="OSMOSENSING HISTIDINE PROTEIN KINASE SLN1"/>
    <property type="match status" value="1"/>
</dbReference>
<comment type="subcellular location">
    <subcellularLocation>
        <location evidence="2">Cell inner membrane</location>
        <topology evidence="2">Multi-pass membrane protein</topology>
    </subcellularLocation>
</comment>
<dbReference type="Gene3D" id="3.40.50.2300">
    <property type="match status" value="1"/>
</dbReference>
<dbReference type="PROSITE" id="PS50109">
    <property type="entry name" value="HIS_KIN"/>
    <property type="match status" value="1"/>
</dbReference>
<dbReference type="SUPFAM" id="SSF55785">
    <property type="entry name" value="PYP-like sensor domain (PAS domain)"/>
    <property type="match status" value="2"/>
</dbReference>
<evidence type="ECO:0000256" key="1">
    <source>
        <dbReference type="ARBA" id="ARBA00000085"/>
    </source>
</evidence>
<dbReference type="SUPFAM" id="SSF52172">
    <property type="entry name" value="CheY-like"/>
    <property type="match status" value="1"/>
</dbReference>
<accession>A0A972JBF2</accession>
<evidence type="ECO:0000256" key="6">
    <source>
        <dbReference type="ARBA" id="ARBA00022777"/>
    </source>
</evidence>
<dbReference type="InterPro" id="IPR005467">
    <property type="entry name" value="His_kinase_dom"/>
</dbReference>
<evidence type="ECO:0000256" key="9">
    <source>
        <dbReference type="SAM" id="MobiDB-lite"/>
    </source>
</evidence>
<dbReference type="InterPro" id="IPR000626">
    <property type="entry name" value="Ubiquitin-like_dom"/>
</dbReference>
<dbReference type="SMART" id="SM00086">
    <property type="entry name" value="PAC"/>
    <property type="match status" value="1"/>
</dbReference>
<keyword evidence="8" id="KW-0175">Coiled coil</keyword>
<dbReference type="SMART" id="SM00387">
    <property type="entry name" value="HATPase_c"/>
    <property type="match status" value="1"/>
</dbReference>
<organism evidence="15 16">
    <name type="scientific">Azoarcus taiwanensis</name>
    <dbReference type="NCBI Taxonomy" id="666964"/>
    <lineage>
        <taxon>Bacteria</taxon>
        <taxon>Pseudomonadati</taxon>
        <taxon>Pseudomonadota</taxon>
        <taxon>Betaproteobacteria</taxon>
        <taxon>Rhodocyclales</taxon>
        <taxon>Zoogloeaceae</taxon>
        <taxon>Azoarcus</taxon>
    </lineage>
</organism>
<feature type="region of interest" description="Disordered" evidence="9">
    <location>
        <begin position="1"/>
        <end position="29"/>
    </location>
</feature>
<dbReference type="PROSITE" id="PS50113">
    <property type="entry name" value="PAC"/>
    <property type="match status" value="2"/>
</dbReference>
<comment type="catalytic activity">
    <reaction evidence="1">
        <text>ATP + protein L-histidine = ADP + protein N-phospho-L-histidine.</text>
        <dbReference type="EC" id="2.7.13.3"/>
    </reaction>
</comment>
<evidence type="ECO:0000313" key="15">
    <source>
        <dbReference type="EMBL" id="NMG03397.1"/>
    </source>
</evidence>
<dbReference type="GO" id="GO:0006355">
    <property type="term" value="P:regulation of DNA-templated transcription"/>
    <property type="evidence" value="ECO:0007669"/>
    <property type="project" value="InterPro"/>
</dbReference>
<dbReference type="InterPro" id="IPR013656">
    <property type="entry name" value="PAS_4"/>
</dbReference>
<dbReference type="Pfam" id="PF08448">
    <property type="entry name" value="PAS_4"/>
    <property type="match status" value="1"/>
</dbReference>
<dbReference type="PROSITE" id="PS50110">
    <property type="entry name" value="RESPONSE_REGULATORY"/>
    <property type="match status" value="1"/>
</dbReference>
<evidence type="ECO:0000313" key="16">
    <source>
        <dbReference type="Proteomes" id="UP000599523"/>
    </source>
</evidence>
<dbReference type="InterPro" id="IPR036890">
    <property type="entry name" value="HATPase_C_sf"/>
</dbReference>
<dbReference type="InterPro" id="IPR035965">
    <property type="entry name" value="PAS-like_dom_sf"/>
</dbReference>
<dbReference type="InterPro" id="IPR013767">
    <property type="entry name" value="PAS_fold"/>
</dbReference>
<dbReference type="FunFam" id="3.30.565.10:FF:000006">
    <property type="entry name" value="Sensor histidine kinase WalK"/>
    <property type="match status" value="1"/>
</dbReference>
<feature type="domain" description="Ubiquitin-like" evidence="10">
    <location>
        <begin position="236"/>
        <end position="292"/>
    </location>
</feature>
<dbReference type="InterPro" id="IPR001789">
    <property type="entry name" value="Sig_transdc_resp-reg_receiver"/>
</dbReference>
<feature type="modified residue" description="4-aspartylphosphate" evidence="7">
    <location>
        <position position="630"/>
    </location>
</feature>
<evidence type="ECO:0000256" key="5">
    <source>
        <dbReference type="ARBA" id="ARBA00022679"/>
    </source>
</evidence>
<gene>
    <name evidence="15" type="ORF">GPA21_10495</name>
</gene>
<dbReference type="GO" id="GO:0009927">
    <property type="term" value="F:histidine phosphotransfer kinase activity"/>
    <property type="evidence" value="ECO:0007669"/>
    <property type="project" value="TreeGrafter"/>
</dbReference>
<sequence length="701" mass="76670">MTDPQSDSDPGHAPTRRALDPAQGSGGDDAALRAEIAALKAEIARLRQTRNERDRLARILEASPDFVGIATPDGKAIFINQAGRKIVGYDSPSAPLEDAISRLHPEWAARLIIAQGIPTAIREGVWQAETALLDADGKEHPVSQVIVAHRDDSGELYLSTIMRDIGDRKEAESALMRSEQRYRNLVDCSPDAIFINQGGVFSYVNQAALRLFGARDPAELIGMPCIDRIHPDDHASVHDRIRHLTIERRAVPPTEQRYLRLDGSVIDVEVSAAPYSDEDETGMQVIVRDISGRKAASRAMTELHRELEERVATRTAELSRALAEAERSNNAKSDFLSRMSHELRTPLNAIIGFGQLLEHDIRDEEQIDSVREILHAGRHLLELINEVLDLSRIESGKMTLSLEPVQLAPLLSECLVLIRPLAQSHAITLMAHELECSVHLRADRVRLKQVLLNLLSNAIKYNREGGSVSVSCINEDGAPLIRISDTGPGLPPEAVNRLFNPFERLGADEHAIEGTGIGLALSKRFVHLMGGTIGVVSTPGKGSTFWVRLPACDPAEGTSIAAEQNEAIESESGTPADMRKVLCIEDNPANLRLIERVLARRRGIEVISATTPGLGLQLAKTRAPDLILLDINLPDIDGYDVMKCLRENPSTQYIPVVAVSANAMPGDLARAERAGFVEYVTKPISLDRLLAVVDGALYKST</sequence>
<dbReference type="SUPFAM" id="SSF55874">
    <property type="entry name" value="ATPase domain of HSP90 chaperone/DNA topoisomerase II/histidine kinase"/>
    <property type="match status" value="1"/>
</dbReference>
<feature type="domain" description="PAC" evidence="14">
    <location>
        <begin position="252"/>
        <end position="302"/>
    </location>
</feature>
<dbReference type="PROSITE" id="PS50053">
    <property type="entry name" value="UBIQUITIN_2"/>
    <property type="match status" value="1"/>
</dbReference>
<dbReference type="GO" id="GO:0000155">
    <property type="term" value="F:phosphorelay sensor kinase activity"/>
    <property type="evidence" value="ECO:0007669"/>
    <property type="project" value="InterPro"/>
</dbReference>
<keyword evidence="5" id="KW-0808">Transferase</keyword>
<name>A0A972JBF2_9RHOO</name>
<evidence type="ECO:0000256" key="3">
    <source>
        <dbReference type="ARBA" id="ARBA00012438"/>
    </source>
</evidence>
<evidence type="ECO:0000259" key="10">
    <source>
        <dbReference type="PROSITE" id="PS50053"/>
    </source>
</evidence>
<dbReference type="Gene3D" id="1.10.287.130">
    <property type="match status" value="1"/>
</dbReference>
<feature type="domain" description="Histidine kinase" evidence="11">
    <location>
        <begin position="338"/>
        <end position="553"/>
    </location>
</feature>
<evidence type="ECO:0000256" key="4">
    <source>
        <dbReference type="ARBA" id="ARBA00022553"/>
    </source>
</evidence>
<feature type="domain" description="PAS" evidence="13">
    <location>
        <begin position="178"/>
        <end position="248"/>
    </location>
</feature>
<evidence type="ECO:0000259" key="14">
    <source>
        <dbReference type="PROSITE" id="PS50113"/>
    </source>
</evidence>
<dbReference type="NCBIfam" id="TIGR00229">
    <property type="entry name" value="sensory_box"/>
    <property type="match status" value="2"/>
</dbReference>
<dbReference type="Proteomes" id="UP000599523">
    <property type="component" value="Unassembled WGS sequence"/>
</dbReference>
<dbReference type="Gene3D" id="3.30.450.20">
    <property type="entry name" value="PAS domain"/>
    <property type="match status" value="2"/>
</dbReference>
<feature type="domain" description="PAS" evidence="13">
    <location>
        <begin position="52"/>
        <end position="106"/>
    </location>
</feature>
<dbReference type="InterPro" id="IPR003594">
    <property type="entry name" value="HATPase_dom"/>
</dbReference>
<dbReference type="GO" id="GO:0005886">
    <property type="term" value="C:plasma membrane"/>
    <property type="evidence" value="ECO:0007669"/>
    <property type="project" value="UniProtKB-SubCell"/>
</dbReference>
<dbReference type="SUPFAM" id="SSF47384">
    <property type="entry name" value="Homodimeric domain of signal transducing histidine kinase"/>
    <property type="match status" value="1"/>
</dbReference>
<dbReference type="PRINTS" id="PR00344">
    <property type="entry name" value="BCTRLSENSOR"/>
</dbReference>
<dbReference type="EMBL" id="WTVM01000054">
    <property type="protein sequence ID" value="NMG03397.1"/>
    <property type="molecule type" value="Genomic_DNA"/>
</dbReference>
<dbReference type="CDD" id="cd00082">
    <property type="entry name" value="HisKA"/>
    <property type="match status" value="1"/>
</dbReference>
<dbReference type="InterPro" id="IPR004358">
    <property type="entry name" value="Sig_transdc_His_kin-like_C"/>
</dbReference>
<dbReference type="EC" id="2.7.13.3" evidence="3"/>
<evidence type="ECO:0000259" key="13">
    <source>
        <dbReference type="PROSITE" id="PS50112"/>
    </source>
</evidence>
<dbReference type="SMART" id="SM00448">
    <property type="entry name" value="REC"/>
    <property type="match status" value="1"/>
</dbReference>
<evidence type="ECO:0000259" key="12">
    <source>
        <dbReference type="PROSITE" id="PS50110"/>
    </source>
</evidence>
<dbReference type="PANTHER" id="PTHR43047">
    <property type="entry name" value="TWO-COMPONENT HISTIDINE PROTEIN KINASE"/>
    <property type="match status" value="1"/>
</dbReference>
<dbReference type="InterPro" id="IPR011006">
    <property type="entry name" value="CheY-like_superfamily"/>
</dbReference>
<comment type="caution">
    <text evidence="15">The sequence shown here is derived from an EMBL/GenBank/DDBJ whole genome shotgun (WGS) entry which is preliminary data.</text>
</comment>
<evidence type="ECO:0000259" key="11">
    <source>
        <dbReference type="PROSITE" id="PS50109"/>
    </source>
</evidence>
<evidence type="ECO:0000256" key="2">
    <source>
        <dbReference type="ARBA" id="ARBA00004429"/>
    </source>
</evidence>
<proteinExistence type="predicted"/>
<dbReference type="Pfam" id="PF00072">
    <property type="entry name" value="Response_reg"/>
    <property type="match status" value="1"/>
</dbReference>
<dbReference type="SMART" id="SM00091">
    <property type="entry name" value="PAS"/>
    <property type="match status" value="2"/>
</dbReference>
<dbReference type="CDD" id="cd00130">
    <property type="entry name" value="PAS"/>
    <property type="match status" value="2"/>
</dbReference>
<feature type="domain" description="Response regulatory" evidence="12">
    <location>
        <begin position="580"/>
        <end position="697"/>
    </location>
</feature>
<dbReference type="Pfam" id="PF02518">
    <property type="entry name" value="HATPase_c"/>
    <property type="match status" value="1"/>
</dbReference>
<dbReference type="InterPro" id="IPR036097">
    <property type="entry name" value="HisK_dim/P_sf"/>
</dbReference>
<feature type="coiled-coil region" evidence="8">
    <location>
        <begin position="29"/>
        <end position="56"/>
    </location>
</feature>
<dbReference type="InterPro" id="IPR000700">
    <property type="entry name" value="PAS-assoc_C"/>
</dbReference>
<dbReference type="SMART" id="SM00388">
    <property type="entry name" value="HisKA"/>
    <property type="match status" value="1"/>
</dbReference>
<dbReference type="PROSITE" id="PS50112">
    <property type="entry name" value="PAS"/>
    <property type="match status" value="2"/>
</dbReference>
<protein>
    <recommendedName>
        <fullName evidence="3">histidine kinase</fullName>
        <ecNumber evidence="3">2.7.13.3</ecNumber>
    </recommendedName>
</protein>
<keyword evidence="4 7" id="KW-0597">Phosphoprotein</keyword>
<keyword evidence="16" id="KW-1185">Reference proteome</keyword>
<dbReference type="InterPro" id="IPR003661">
    <property type="entry name" value="HisK_dim/P_dom"/>
</dbReference>
<evidence type="ECO:0000256" key="8">
    <source>
        <dbReference type="SAM" id="Coils"/>
    </source>
</evidence>
<dbReference type="Pfam" id="PF00512">
    <property type="entry name" value="HisKA"/>
    <property type="match status" value="1"/>
</dbReference>
<reference evidence="15" key="1">
    <citation type="submission" date="2019-12" db="EMBL/GenBank/DDBJ databases">
        <title>Comparative genomics gives insights into the taxonomy of the Azoarcus-Aromatoleum group and reveals separate origins of nif in the plant-associated Azoarcus and non-plant-associated Aromatoleum sub-groups.</title>
        <authorList>
            <person name="Lafos M."/>
            <person name="Maluk M."/>
            <person name="Batista M."/>
            <person name="Junghare M."/>
            <person name="Carmona M."/>
            <person name="Faoro H."/>
            <person name="Cruz L.M."/>
            <person name="Battistoni F."/>
            <person name="De Souza E."/>
            <person name="Pedrosa F."/>
            <person name="Chen W.-M."/>
            <person name="Poole P.S."/>
            <person name="Dixon R.A."/>
            <person name="James E.K."/>
        </authorList>
    </citation>
    <scope>NUCLEOTIDE SEQUENCE</scope>
    <source>
        <strain evidence="15">NSC3</strain>
    </source>
</reference>
<dbReference type="Pfam" id="PF00989">
    <property type="entry name" value="PAS"/>
    <property type="match status" value="1"/>
</dbReference>
<keyword evidence="6" id="KW-0418">Kinase</keyword>
<feature type="domain" description="PAC" evidence="14">
    <location>
        <begin position="126"/>
        <end position="177"/>
    </location>
</feature>
<dbReference type="CDD" id="cd16922">
    <property type="entry name" value="HATPase_EvgS-ArcB-TorS-like"/>
    <property type="match status" value="1"/>
</dbReference>
<dbReference type="AlphaFoldDB" id="A0A972JBF2"/>